<comment type="caution">
    <text evidence="2">The sequence shown here is derived from an EMBL/GenBank/DDBJ whole genome shotgun (WGS) entry which is preliminary data.</text>
</comment>
<feature type="region of interest" description="Disordered" evidence="1">
    <location>
        <begin position="245"/>
        <end position="264"/>
    </location>
</feature>
<feature type="region of interest" description="Disordered" evidence="1">
    <location>
        <begin position="271"/>
        <end position="320"/>
    </location>
</feature>
<feature type="region of interest" description="Disordered" evidence="1">
    <location>
        <begin position="60"/>
        <end position="104"/>
    </location>
</feature>
<keyword evidence="3" id="KW-1185">Reference proteome</keyword>
<dbReference type="AlphaFoldDB" id="A0AAW0BQC6"/>
<evidence type="ECO:0000313" key="3">
    <source>
        <dbReference type="Proteomes" id="UP001362999"/>
    </source>
</evidence>
<evidence type="ECO:0000256" key="1">
    <source>
        <dbReference type="SAM" id="MobiDB-lite"/>
    </source>
</evidence>
<organism evidence="2 3">
    <name type="scientific">Favolaschia claudopus</name>
    <dbReference type="NCBI Taxonomy" id="2862362"/>
    <lineage>
        <taxon>Eukaryota</taxon>
        <taxon>Fungi</taxon>
        <taxon>Dikarya</taxon>
        <taxon>Basidiomycota</taxon>
        <taxon>Agaricomycotina</taxon>
        <taxon>Agaricomycetes</taxon>
        <taxon>Agaricomycetidae</taxon>
        <taxon>Agaricales</taxon>
        <taxon>Marasmiineae</taxon>
        <taxon>Mycenaceae</taxon>
        <taxon>Favolaschia</taxon>
    </lineage>
</organism>
<reference evidence="2 3" key="1">
    <citation type="journal article" date="2024" name="J Genomics">
        <title>Draft genome sequencing and assembly of Favolaschia claudopus CIRM-BRFM 2984 isolated from oak limbs.</title>
        <authorList>
            <person name="Navarro D."/>
            <person name="Drula E."/>
            <person name="Chaduli D."/>
            <person name="Cazenave R."/>
            <person name="Ahrendt S."/>
            <person name="Wang J."/>
            <person name="Lipzen A."/>
            <person name="Daum C."/>
            <person name="Barry K."/>
            <person name="Grigoriev I.V."/>
            <person name="Favel A."/>
            <person name="Rosso M.N."/>
            <person name="Martin F."/>
        </authorList>
    </citation>
    <scope>NUCLEOTIDE SEQUENCE [LARGE SCALE GENOMIC DNA]</scope>
    <source>
        <strain evidence="2 3">CIRM-BRFM 2984</strain>
    </source>
</reference>
<feature type="compositionally biased region" description="Polar residues" evidence="1">
    <location>
        <begin position="60"/>
        <end position="73"/>
    </location>
</feature>
<sequence length="874" mass="95882">MNSSNASRRPAVHFKFLRQVFGMPVRSQNTRPLADRLIQRSCQMINAEANNKVFRGEITPQQEAEQASSSRFDSNQHDAESEDPPSPATLMHDVFDAPSTPPPPAPGTLMYELFYAPLTPLPGEVALPETFVADDGMTSRSASPDFGDDANMATASPDSDSDISYLFRSDPVPQPTTPQLSTTFPHPPSDEVADMDAVEQVALANPSSDMEEDEDDLTLGYPPTPPPPFTRDDVPSDFDELASDFASAPASPARPIRSIQRKRSETSIDLERILSSPAAPLRPATASTPSLGSPFTLTTPARSSDREELETPPSPTTRFSSMRARIYVDGVEVPDDVSIFDRMSPGRNLPSPTVSEFENGNPFPRYRHVITYAKRDRERYLREQVKRGAAEASRAIDTAQLIGSGSGSWDDDDDDMGSRVDSESDSDNDMMEANSDEDAADAEANSDVEDAGEDMADAEDGMAGAEDEMTGMADAEDGMVGAEEGMADVEEDMVDADEADEMAESETTNTRNKQPVGRYLRRRGAASAISFPSMPIQIPYYESANLPRPLIDSENNLIALLAPGPKGLRKLWVDTIFDAGGYAHRAYHFGEFGHLGNGRAMLRAGIWHGVEAVEPYDLLKPQRRRGRNAPFDEVVVNENAPAVEVEAPKPVSIIVFDPSCSRIKAVLEGIHQIKISGPGVVEARQILSSPSYRLMSDYQNHLVHQSAERIFDFAKDKMDDILSTGLAVPAFEESIFTTAQLDFDIEPVAGLNRDAALGMMEAMTFLGDYNSRLGGYLIYNKDGARFEVPPGITVIFPSGFQEFTITPVRKNERRYIFRQFCSAGVHRWVDKGGRTDAEFTRDATLAEHAAWTNMRRSRGKDSAKLFSKLSEVVG</sequence>
<feature type="compositionally biased region" description="Low complexity" evidence="1">
    <location>
        <begin position="246"/>
        <end position="258"/>
    </location>
</feature>
<feature type="region of interest" description="Disordered" evidence="1">
    <location>
        <begin position="136"/>
        <end position="191"/>
    </location>
</feature>
<dbReference type="EMBL" id="JAWWNJ010000028">
    <property type="protein sequence ID" value="KAK7028696.1"/>
    <property type="molecule type" value="Genomic_DNA"/>
</dbReference>
<name>A0AAW0BQC6_9AGAR</name>
<feature type="compositionally biased region" description="Acidic residues" evidence="1">
    <location>
        <begin position="423"/>
        <end position="455"/>
    </location>
</feature>
<feature type="region of interest" description="Disordered" evidence="1">
    <location>
        <begin position="203"/>
        <end position="237"/>
    </location>
</feature>
<dbReference type="Proteomes" id="UP001362999">
    <property type="component" value="Unassembled WGS sequence"/>
</dbReference>
<accession>A0AAW0BQC6</accession>
<feature type="region of interest" description="Disordered" evidence="1">
    <location>
        <begin position="396"/>
        <end position="455"/>
    </location>
</feature>
<protein>
    <submittedName>
        <fullName evidence="2">Uncharacterized protein</fullName>
    </submittedName>
</protein>
<evidence type="ECO:0000313" key="2">
    <source>
        <dbReference type="EMBL" id="KAK7028696.1"/>
    </source>
</evidence>
<feature type="compositionally biased region" description="Polar residues" evidence="1">
    <location>
        <begin position="285"/>
        <end position="302"/>
    </location>
</feature>
<gene>
    <name evidence="2" type="ORF">R3P38DRAFT_3190312</name>
</gene>
<proteinExistence type="predicted"/>